<dbReference type="Pfam" id="PF00440">
    <property type="entry name" value="TetR_N"/>
    <property type="match status" value="1"/>
</dbReference>
<feature type="domain" description="HTH tetR-type" evidence="3">
    <location>
        <begin position="1"/>
        <end position="61"/>
    </location>
</feature>
<evidence type="ECO:0000313" key="5">
    <source>
        <dbReference type="Proteomes" id="UP000255355"/>
    </source>
</evidence>
<dbReference type="STRING" id="1210089.GCA_001613165_06695"/>
<dbReference type="PRINTS" id="PR00455">
    <property type="entry name" value="HTHTETR"/>
</dbReference>
<sequence length="190" mass="20176">MGNREDLLAGARKAILERGLAKVTARDIAAAAGVSLAAIGYHFGSKDRLVSEAVTEGVGSDIGDGVEEAIRDAGEGRSLWDSIGPTWNGMLDVVQKNHEQLLLSLENGVRIARSEELQAYLSEATAGAYADMAAALRDVHPELSAEEARAVAKLYFVLFQGFALLHLLAPAGDLLHGEDVELAVKTLRAK</sequence>
<dbReference type="InterPro" id="IPR050109">
    <property type="entry name" value="HTH-type_TetR-like_transc_reg"/>
</dbReference>
<comment type="caution">
    <text evidence="4">The sequence shown here is derived from an EMBL/GenBank/DDBJ whole genome shotgun (WGS) entry which is preliminary data.</text>
</comment>
<dbReference type="PANTHER" id="PTHR30055:SF219">
    <property type="entry name" value="TRANSCRIPTIONAL REGULATORY PROTEIN"/>
    <property type="match status" value="1"/>
</dbReference>
<dbReference type="RefSeq" id="WP_068029125.1">
    <property type="nucleotide sequence ID" value="NZ_QQAZ01000001.1"/>
</dbReference>
<dbReference type="SUPFAM" id="SSF46689">
    <property type="entry name" value="Homeodomain-like"/>
    <property type="match status" value="1"/>
</dbReference>
<accession>A0A370HEC7</accession>
<dbReference type="OrthoDB" id="5243387at2"/>
<keyword evidence="1 2" id="KW-0238">DNA-binding</keyword>
<dbReference type="Proteomes" id="UP000255355">
    <property type="component" value="Unassembled WGS sequence"/>
</dbReference>
<dbReference type="GO" id="GO:0000976">
    <property type="term" value="F:transcription cis-regulatory region binding"/>
    <property type="evidence" value="ECO:0007669"/>
    <property type="project" value="TreeGrafter"/>
</dbReference>
<dbReference type="Gene3D" id="1.10.357.10">
    <property type="entry name" value="Tetracycline Repressor, domain 2"/>
    <property type="match status" value="1"/>
</dbReference>
<dbReference type="GO" id="GO:0003700">
    <property type="term" value="F:DNA-binding transcription factor activity"/>
    <property type="evidence" value="ECO:0007669"/>
    <property type="project" value="TreeGrafter"/>
</dbReference>
<dbReference type="InterPro" id="IPR001647">
    <property type="entry name" value="HTH_TetR"/>
</dbReference>
<evidence type="ECO:0000256" key="2">
    <source>
        <dbReference type="PROSITE-ProRule" id="PRU00335"/>
    </source>
</evidence>
<protein>
    <submittedName>
        <fullName evidence="4">TetR family transcriptional regulator</fullName>
    </submittedName>
</protein>
<dbReference type="PROSITE" id="PS50977">
    <property type="entry name" value="HTH_TETR_2"/>
    <property type="match status" value="1"/>
</dbReference>
<feature type="DNA-binding region" description="H-T-H motif" evidence="2">
    <location>
        <begin position="24"/>
        <end position="43"/>
    </location>
</feature>
<evidence type="ECO:0000259" key="3">
    <source>
        <dbReference type="PROSITE" id="PS50977"/>
    </source>
</evidence>
<proteinExistence type="predicted"/>
<gene>
    <name evidence="4" type="ORF">DFR68_101441</name>
</gene>
<dbReference type="EMBL" id="QQAZ01000001">
    <property type="protein sequence ID" value="RDI55607.1"/>
    <property type="molecule type" value="Genomic_DNA"/>
</dbReference>
<evidence type="ECO:0000256" key="1">
    <source>
        <dbReference type="ARBA" id="ARBA00023125"/>
    </source>
</evidence>
<name>A0A370HEC7_9NOCA</name>
<dbReference type="AlphaFoldDB" id="A0A370HEC7"/>
<dbReference type="PANTHER" id="PTHR30055">
    <property type="entry name" value="HTH-TYPE TRANSCRIPTIONAL REGULATOR RUTR"/>
    <property type="match status" value="1"/>
</dbReference>
<evidence type="ECO:0000313" key="4">
    <source>
        <dbReference type="EMBL" id="RDI55607.1"/>
    </source>
</evidence>
<keyword evidence="5" id="KW-1185">Reference proteome</keyword>
<reference evidence="4 5" key="1">
    <citation type="submission" date="2018-07" db="EMBL/GenBank/DDBJ databases">
        <title>Genomic Encyclopedia of Type Strains, Phase IV (KMG-IV): sequencing the most valuable type-strain genomes for metagenomic binning, comparative biology and taxonomic classification.</title>
        <authorList>
            <person name="Goeker M."/>
        </authorList>
    </citation>
    <scope>NUCLEOTIDE SEQUENCE [LARGE SCALE GENOMIC DNA]</scope>
    <source>
        <strain evidence="4 5">DSM 44952</strain>
    </source>
</reference>
<organism evidence="4 5">
    <name type="scientific">Nocardia mexicana</name>
    <dbReference type="NCBI Taxonomy" id="279262"/>
    <lineage>
        <taxon>Bacteria</taxon>
        <taxon>Bacillati</taxon>
        <taxon>Actinomycetota</taxon>
        <taxon>Actinomycetes</taxon>
        <taxon>Mycobacteriales</taxon>
        <taxon>Nocardiaceae</taxon>
        <taxon>Nocardia</taxon>
    </lineage>
</organism>
<dbReference type="InterPro" id="IPR009057">
    <property type="entry name" value="Homeodomain-like_sf"/>
</dbReference>